<dbReference type="GeneTree" id="ENSGT00940000154665"/>
<evidence type="ECO:0000313" key="4">
    <source>
        <dbReference type="Proteomes" id="UP000429181"/>
    </source>
</evidence>
<dbReference type="Ensembl" id="ENSBIXT00005050811.1">
    <property type="protein sequence ID" value="ENSBIXP00005021370.1"/>
    <property type="gene ID" value="ENSBIXG00005024346.1"/>
</dbReference>
<evidence type="ECO:0000259" key="2">
    <source>
        <dbReference type="Pfam" id="PF16297"/>
    </source>
</evidence>
<name>A0A4W2GQR1_BOBOX</name>
<feature type="region of interest" description="Disordered" evidence="1">
    <location>
        <begin position="1"/>
        <end position="74"/>
    </location>
</feature>
<evidence type="ECO:0000313" key="3">
    <source>
        <dbReference type="Ensembl" id="ENSBIXP00005021370.1"/>
    </source>
</evidence>
<dbReference type="InterPro" id="IPR032549">
    <property type="entry name" value="DUF4939"/>
</dbReference>
<dbReference type="AlphaFoldDB" id="A0A4W2GQR1"/>
<protein>
    <recommendedName>
        <fullName evidence="2">DUF4939 domain-containing protein</fullName>
    </recommendedName>
</protein>
<dbReference type="Proteomes" id="UP000429181">
    <property type="component" value="Unassembled WGS sequence"/>
</dbReference>
<reference evidence="3" key="2">
    <citation type="submission" date="2025-08" db="UniProtKB">
        <authorList>
            <consortium name="Ensembl"/>
        </authorList>
    </citation>
    <scope>IDENTIFICATION</scope>
</reference>
<feature type="domain" description="DUF4939" evidence="2">
    <location>
        <begin position="61"/>
        <end position="116"/>
    </location>
</feature>
<evidence type="ECO:0000256" key="1">
    <source>
        <dbReference type="SAM" id="MobiDB-lite"/>
    </source>
</evidence>
<accession>A0A4W2GQR1</accession>
<proteinExistence type="predicted"/>
<organism evidence="3 4">
    <name type="scientific">Bos indicus x Bos taurus</name>
    <name type="common">Hybrid cattle</name>
    <dbReference type="NCBI Taxonomy" id="30522"/>
    <lineage>
        <taxon>Eukaryota</taxon>
        <taxon>Metazoa</taxon>
        <taxon>Chordata</taxon>
        <taxon>Craniata</taxon>
        <taxon>Vertebrata</taxon>
        <taxon>Euteleostomi</taxon>
        <taxon>Mammalia</taxon>
        <taxon>Eutheria</taxon>
        <taxon>Laurasiatheria</taxon>
        <taxon>Artiodactyla</taxon>
        <taxon>Ruminantia</taxon>
        <taxon>Pecora</taxon>
        <taxon>Bovidae</taxon>
        <taxon>Bovinae</taxon>
        <taxon>Bos</taxon>
    </lineage>
</organism>
<sequence length="197" mass="20697">MAQPTPGLGSLRMHALPATPPRGPSCTLQSPAKRARLNGQLSAADQGPPGPAYSAPDASVEEPDPFPETSDCDTDRLPEFIVQTGAYMLVDENLFTNCALKVTFLITCMTGPALQNSAPGSSCCSRPLGSARPLPCTLGLGPALQLQAGLLLSTGQITHTRPLPTTRPLPDSQARLWVARDLCCCGHHHAPHPTCSL</sequence>
<reference evidence="4" key="1">
    <citation type="submission" date="2018-11" db="EMBL/GenBank/DDBJ databases">
        <title>Haplotype-resolved cattle genomes.</title>
        <authorList>
            <person name="Low W.Y."/>
            <person name="Tearle R."/>
            <person name="Bickhart D.M."/>
            <person name="Rosen B.D."/>
            <person name="Koren S."/>
            <person name="Rhie A."/>
            <person name="Hiendleder S."/>
            <person name="Phillippy A.M."/>
            <person name="Smith T.P.L."/>
            <person name="Williams J.L."/>
        </authorList>
    </citation>
    <scope>NUCLEOTIDE SEQUENCE [LARGE SCALE GENOMIC DNA]</scope>
</reference>
<dbReference type="Pfam" id="PF16297">
    <property type="entry name" value="DUF4939"/>
    <property type="match status" value="1"/>
</dbReference>